<gene>
    <name evidence="2" type="ORF">ACOC_LOCUS9064</name>
</gene>
<evidence type="ECO:0000313" key="2">
    <source>
        <dbReference type="EMBL" id="VDM60649.1"/>
    </source>
</evidence>
<dbReference type="Proteomes" id="UP000267027">
    <property type="component" value="Unassembled WGS sequence"/>
</dbReference>
<accession>A0A158PJQ7</accession>
<reference evidence="2 3" key="2">
    <citation type="submission" date="2018-11" db="EMBL/GenBank/DDBJ databases">
        <authorList>
            <consortium name="Pathogen Informatics"/>
        </authorList>
    </citation>
    <scope>NUCLEOTIDE SEQUENCE [LARGE SCALE GENOMIC DNA]</scope>
    <source>
        <strain evidence="2 3">Costa Rica</strain>
    </source>
</reference>
<evidence type="ECO:0000313" key="3">
    <source>
        <dbReference type="Proteomes" id="UP000267027"/>
    </source>
</evidence>
<proteinExistence type="predicted"/>
<protein>
    <submittedName>
        <fullName evidence="2 4">Uncharacterized protein</fullName>
    </submittedName>
</protein>
<feature type="compositionally biased region" description="Basic and acidic residues" evidence="1">
    <location>
        <begin position="218"/>
        <end position="240"/>
    </location>
</feature>
<dbReference type="AlphaFoldDB" id="A0A158PJQ7"/>
<feature type="region of interest" description="Disordered" evidence="1">
    <location>
        <begin position="102"/>
        <end position="123"/>
    </location>
</feature>
<evidence type="ECO:0000256" key="1">
    <source>
        <dbReference type="SAM" id="MobiDB-lite"/>
    </source>
</evidence>
<dbReference type="STRING" id="334426.A0A158PJQ7"/>
<dbReference type="EMBL" id="UYYA01004244">
    <property type="protein sequence ID" value="VDM60649.1"/>
    <property type="molecule type" value="Genomic_DNA"/>
</dbReference>
<sequence length="310" mass="35363">MPGNEVISEMVNKMKEIGDCLDKLLKQQKAEFSATNVPLAPFDTLDMQLLLGEAEVPPSRNPFDEVEKSGCAAREQEDLLLFEADVMLQEYDHLKSFQRKLKNKPNNEKEGCTENQEETYSTNDDRVEIPVKDAQDESCECPDKIKLDGWEAVGGESVKKNDGKTELGGEFSKTNVASYYQDEPSKKIEGFTVRRPNEFCEGSNVVWRNECFHPSSAQHERSTRGEHNDDEEEKRASDGEGARRLSFTNCNSYMRAAVESYAHLSLGEFEKGYHCESRYTSMHGTPSKQRYKLRIKKRMIYCISNFLSFA</sequence>
<dbReference type="WBParaSite" id="ACOC_0000906301-mRNA-1">
    <property type="protein sequence ID" value="ACOC_0000906301-mRNA-1"/>
    <property type="gene ID" value="ACOC_0000906301"/>
</dbReference>
<organism evidence="4">
    <name type="scientific">Angiostrongylus costaricensis</name>
    <name type="common">Nematode worm</name>
    <dbReference type="NCBI Taxonomy" id="334426"/>
    <lineage>
        <taxon>Eukaryota</taxon>
        <taxon>Metazoa</taxon>
        <taxon>Ecdysozoa</taxon>
        <taxon>Nematoda</taxon>
        <taxon>Chromadorea</taxon>
        <taxon>Rhabditida</taxon>
        <taxon>Rhabditina</taxon>
        <taxon>Rhabditomorpha</taxon>
        <taxon>Strongyloidea</taxon>
        <taxon>Metastrongylidae</taxon>
        <taxon>Angiostrongylus</taxon>
    </lineage>
</organism>
<keyword evidence="3" id="KW-1185">Reference proteome</keyword>
<reference evidence="4" key="1">
    <citation type="submission" date="2016-04" db="UniProtKB">
        <authorList>
            <consortium name="WormBaseParasite"/>
        </authorList>
    </citation>
    <scope>IDENTIFICATION</scope>
</reference>
<dbReference type="OrthoDB" id="10065749at2759"/>
<evidence type="ECO:0000313" key="4">
    <source>
        <dbReference type="WBParaSite" id="ACOC_0000906301-mRNA-1"/>
    </source>
</evidence>
<feature type="region of interest" description="Disordered" evidence="1">
    <location>
        <begin position="216"/>
        <end position="240"/>
    </location>
</feature>
<name>A0A158PJQ7_ANGCS</name>